<evidence type="ECO:0000256" key="1">
    <source>
        <dbReference type="ARBA" id="ARBA00008690"/>
    </source>
</evidence>
<dbReference type="EMBL" id="CACTIH010008032">
    <property type="protein sequence ID" value="CAA3019075.1"/>
    <property type="molecule type" value="Genomic_DNA"/>
</dbReference>
<dbReference type="Proteomes" id="UP000594638">
    <property type="component" value="Unassembled WGS sequence"/>
</dbReference>
<comment type="caution">
    <text evidence="3">The sequence shown here is derived from an EMBL/GenBank/DDBJ whole genome shotgun (WGS) entry which is preliminary data.</text>
</comment>
<evidence type="ECO:0000313" key="3">
    <source>
        <dbReference type="EMBL" id="CAA3019075.1"/>
    </source>
</evidence>
<dbReference type="Gramene" id="OE9A025295T1">
    <property type="protein sequence ID" value="OE9A025295C1"/>
    <property type="gene ID" value="OE9A025295"/>
</dbReference>
<name>A0A8S0UPA8_OLEEU</name>
<reference evidence="3 4" key="1">
    <citation type="submission" date="2019-12" db="EMBL/GenBank/DDBJ databases">
        <authorList>
            <person name="Alioto T."/>
            <person name="Alioto T."/>
            <person name="Gomez Garrido J."/>
        </authorList>
    </citation>
    <scope>NUCLEOTIDE SEQUENCE [LARGE SCALE GENOMIC DNA]</scope>
</reference>
<dbReference type="InterPro" id="IPR046431">
    <property type="entry name" value="FAF_dom"/>
</dbReference>
<proteinExistence type="inferred from homology"/>
<gene>
    <name evidence="3" type="ORF">OLEA9_A025295</name>
</gene>
<protein>
    <recommendedName>
        <fullName evidence="2">FAF domain-containing protein</fullName>
    </recommendedName>
</protein>
<evidence type="ECO:0000259" key="2">
    <source>
        <dbReference type="Pfam" id="PF11250"/>
    </source>
</evidence>
<organism evidence="3 4">
    <name type="scientific">Olea europaea subsp. europaea</name>
    <dbReference type="NCBI Taxonomy" id="158383"/>
    <lineage>
        <taxon>Eukaryota</taxon>
        <taxon>Viridiplantae</taxon>
        <taxon>Streptophyta</taxon>
        <taxon>Embryophyta</taxon>
        <taxon>Tracheophyta</taxon>
        <taxon>Spermatophyta</taxon>
        <taxon>Magnoliopsida</taxon>
        <taxon>eudicotyledons</taxon>
        <taxon>Gunneridae</taxon>
        <taxon>Pentapetalae</taxon>
        <taxon>asterids</taxon>
        <taxon>lamiids</taxon>
        <taxon>Lamiales</taxon>
        <taxon>Oleaceae</taxon>
        <taxon>Oleeae</taxon>
        <taxon>Olea</taxon>
    </lineage>
</organism>
<dbReference type="AlphaFoldDB" id="A0A8S0UPA8"/>
<dbReference type="PANTHER" id="PTHR33155">
    <property type="entry name" value="FANTASTIC FOUR-LIKE PROTEIN (DUF3049)"/>
    <property type="match status" value="1"/>
</dbReference>
<evidence type="ECO:0000313" key="4">
    <source>
        <dbReference type="Proteomes" id="UP000594638"/>
    </source>
</evidence>
<dbReference type="OrthoDB" id="1928183at2759"/>
<dbReference type="Pfam" id="PF11250">
    <property type="entry name" value="FAF"/>
    <property type="match status" value="1"/>
</dbReference>
<comment type="similarity">
    <text evidence="1">Belongs to the fantastic four family.</text>
</comment>
<accession>A0A8S0UPA8</accession>
<dbReference type="PANTHER" id="PTHR33155:SF75">
    <property type="entry name" value="OS02G0750800 PROTEIN"/>
    <property type="match status" value="1"/>
</dbReference>
<keyword evidence="4" id="KW-1185">Reference proteome</keyword>
<feature type="non-terminal residue" evidence="3">
    <location>
        <position position="110"/>
    </location>
</feature>
<feature type="domain" description="FAF" evidence="2">
    <location>
        <begin position="8"/>
        <end position="54"/>
    </location>
</feature>
<sequence>VMKKEKKEYPPPILPRAMKKYYTGDGRLVIKKQRLRSQEYFEAHRANGRLALNFVIVDYEVFEHAGDEDDMNGIEEFDCEENVSQQDGDVMEGQDVMKEIVEHDQMNVLR</sequence>
<dbReference type="InterPro" id="IPR021410">
    <property type="entry name" value="FAF"/>
</dbReference>